<keyword evidence="3 6" id="KW-0812">Transmembrane</keyword>
<evidence type="ECO:0000259" key="7">
    <source>
        <dbReference type="PROSITE" id="PS50850"/>
    </source>
</evidence>
<evidence type="ECO:0000313" key="8">
    <source>
        <dbReference type="EMBL" id="QNP39812.1"/>
    </source>
</evidence>
<keyword evidence="9" id="KW-1185">Reference proteome</keyword>
<evidence type="ECO:0000256" key="1">
    <source>
        <dbReference type="ARBA" id="ARBA00004651"/>
    </source>
</evidence>
<evidence type="ECO:0000256" key="3">
    <source>
        <dbReference type="ARBA" id="ARBA00022692"/>
    </source>
</evidence>
<feature type="transmembrane region" description="Helical" evidence="6">
    <location>
        <begin position="153"/>
        <end position="173"/>
    </location>
</feature>
<dbReference type="PANTHER" id="PTHR43124">
    <property type="entry name" value="PURINE EFFLUX PUMP PBUE"/>
    <property type="match status" value="1"/>
</dbReference>
<dbReference type="RefSeq" id="WP_187711258.1">
    <property type="nucleotide sequence ID" value="NZ_CP060820.1"/>
</dbReference>
<feature type="transmembrane region" description="Helical" evidence="6">
    <location>
        <begin position="377"/>
        <end position="394"/>
    </location>
</feature>
<keyword evidence="5 6" id="KW-0472">Membrane</keyword>
<dbReference type="InterPro" id="IPR020846">
    <property type="entry name" value="MFS_dom"/>
</dbReference>
<proteinExistence type="predicted"/>
<dbReference type="Proteomes" id="UP000516018">
    <property type="component" value="Chromosome"/>
</dbReference>
<protein>
    <submittedName>
        <fullName evidence="8">MFS transporter</fullName>
    </submittedName>
</protein>
<accession>A0A7H0FUU6</accession>
<evidence type="ECO:0000256" key="2">
    <source>
        <dbReference type="ARBA" id="ARBA00022475"/>
    </source>
</evidence>
<feature type="transmembrane region" description="Helical" evidence="6">
    <location>
        <begin position="24"/>
        <end position="45"/>
    </location>
</feature>
<dbReference type="AlphaFoldDB" id="A0A7H0FUU6"/>
<feature type="transmembrane region" description="Helical" evidence="6">
    <location>
        <begin position="116"/>
        <end position="141"/>
    </location>
</feature>
<dbReference type="EMBL" id="CP060820">
    <property type="protein sequence ID" value="QNP39812.1"/>
    <property type="molecule type" value="Genomic_DNA"/>
</dbReference>
<reference evidence="8 9" key="1">
    <citation type="submission" date="2020-08" db="EMBL/GenBank/DDBJ databases">
        <title>Lysobacter sp. II4 sp. nov., isolated from soil.</title>
        <authorList>
            <person name="Woo C.Y."/>
            <person name="Kim J."/>
        </authorList>
    </citation>
    <scope>NUCLEOTIDE SEQUENCE [LARGE SCALE GENOMIC DNA]</scope>
    <source>
        <strain evidence="8 9">II4</strain>
    </source>
</reference>
<name>A0A7H0FUU6_9GAMM</name>
<organism evidence="8 9">
    <name type="scientific">Agrilutibacter terrestris</name>
    <dbReference type="NCBI Taxonomy" id="2865112"/>
    <lineage>
        <taxon>Bacteria</taxon>
        <taxon>Pseudomonadati</taxon>
        <taxon>Pseudomonadota</taxon>
        <taxon>Gammaproteobacteria</taxon>
        <taxon>Lysobacterales</taxon>
        <taxon>Lysobacteraceae</taxon>
        <taxon>Agrilutibacter</taxon>
    </lineage>
</organism>
<dbReference type="GO" id="GO:0022857">
    <property type="term" value="F:transmembrane transporter activity"/>
    <property type="evidence" value="ECO:0007669"/>
    <property type="project" value="InterPro"/>
</dbReference>
<dbReference type="KEGG" id="lsx:H8B22_09860"/>
<evidence type="ECO:0000256" key="6">
    <source>
        <dbReference type="SAM" id="Phobius"/>
    </source>
</evidence>
<dbReference type="Pfam" id="PF07690">
    <property type="entry name" value="MFS_1"/>
    <property type="match status" value="1"/>
</dbReference>
<dbReference type="InterPro" id="IPR011701">
    <property type="entry name" value="MFS"/>
</dbReference>
<feature type="transmembrane region" description="Helical" evidence="6">
    <location>
        <begin position="283"/>
        <end position="302"/>
    </location>
</feature>
<evidence type="ECO:0000256" key="5">
    <source>
        <dbReference type="ARBA" id="ARBA00023136"/>
    </source>
</evidence>
<keyword evidence="4 6" id="KW-1133">Transmembrane helix</keyword>
<comment type="subcellular location">
    <subcellularLocation>
        <location evidence="1">Cell membrane</location>
        <topology evidence="1">Multi-pass membrane protein</topology>
    </subcellularLocation>
</comment>
<feature type="domain" description="Major facilitator superfamily (MFS) profile" evidence="7">
    <location>
        <begin position="25"/>
        <end position="398"/>
    </location>
</feature>
<dbReference type="InterPro" id="IPR050189">
    <property type="entry name" value="MFS_Efflux_Transporters"/>
</dbReference>
<feature type="transmembrane region" description="Helical" evidence="6">
    <location>
        <begin position="65"/>
        <end position="84"/>
    </location>
</feature>
<dbReference type="SUPFAM" id="SSF103473">
    <property type="entry name" value="MFS general substrate transporter"/>
    <property type="match status" value="1"/>
</dbReference>
<dbReference type="Gene3D" id="1.20.1250.20">
    <property type="entry name" value="MFS general substrate transporter like domains"/>
    <property type="match status" value="2"/>
</dbReference>
<feature type="transmembrane region" description="Helical" evidence="6">
    <location>
        <begin position="179"/>
        <end position="199"/>
    </location>
</feature>
<evidence type="ECO:0000313" key="9">
    <source>
        <dbReference type="Proteomes" id="UP000516018"/>
    </source>
</evidence>
<dbReference type="PROSITE" id="PS50850">
    <property type="entry name" value="MFS"/>
    <property type="match status" value="1"/>
</dbReference>
<evidence type="ECO:0000256" key="4">
    <source>
        <dbReference type="ARBA" id="ARBA00022989"/>
    </source>
</evidence>
<dbReference type="InterPro" id="IPR036259">
    <property type="entry name" value="MFS_trans_sf"/>
</dbReference>
<feature type="transmembrane region" description="Helical" evidence="6">
    <location>
        <begin position="91"/>
        <end position="110"/>
    </location>
</feature>
<feature type="transmembrane region" description="Helical" evidence="6">
    <location>
        <begin position="220"/>
        <end position="244"/>
    </location>
</feature>
<dbReference type="PANTHER" id="PTHR43124:SF3">
    <property type="entry name" value="CHLORAMPHENICOL EFFLUX PUMP RV0191"/>
    <property type="match status" value="1"/>
</dbReference>
<feature type="transmembrane region" description="Helical" evidence="6">
    <location>
        <begin position="308"/>
        <end position="329"/>
    </location>
</feature>
<dbReference type="GO" id="GO:0005886">
    <property type="term" value="C:plasma membrane"/>
    <property type="evidence" value="ECO:0007669"/>
    <property type="project" value="UniProtKB-SubCell"/>
</dbReference>
<gene>
    <name evidence="8" type="ORF">H8B22_09860</name>
</gene>
<dbReference type="CDD" id="cd17324">
    <property type="entry name" value="MFS_NepI_like"/>
    <property type="match status" value="1"/>
</dbReference>
<keyword evidence="2" id="KW-1003">Cell membrane</keyword>
<sequence length="411" mass="42191">MADSLAPAAPATVARTPAPDAVRAILFALALGGFAIGTSEFAAMGLMPDMARDLAVNEPQVGHAISAYALGVVVGAPLLALLGARLRRRPLLLALMAFYALGNLASALAPGYASLLLFRFIAGLPHGAYFGVAALVAASVSPPEQRGVAVSRPLLGLAIALLVGNPLVTWLGQSLSWRYAFGVVAALALLTVAMVARTLPVDPAEPRADPLRELRDFNTAPVWLTLGIGAIGFAGMFCVFSYLAPTMIHVTGTPEAWTPFALAAFGVGGLLGNLLGGKVFDRFGFRGAALLLVWSTLVLLAFPLAARSIYSLIPAVIAVGTMGALASVLQAHLIDVAGSAQTLAAASNHSAFNAANALGPWLGGMAITAGWGWTATGYVGAATAVGGLLVYALARRVEGRRERLQAAFDCA</sequence>